<dbReference type="RefSeq" id="WP_207861923.1">
    <property type="nucleotide sequence ID" value="NZ_JAFREP010000029.1"/>
</dbReference>
<evidence type="ECO:0000313" key="2">
    <source>
        <dbReference type="EMBL" id="MBO1321951.1"/>
    </source>
</evidence>
<evidence type="ECO:0000256" key="1">
    <source>
        <dbReference type="SAM" id="MobiDB-lite"/>
    </source>
</evidence>
<feature type="region of interest" description="Disordered" evidence="1">
    <location>
        <begin position="1"/>
        <end position="104"/>
    </location>
</feature>
<feature type="compositionally biased region" description="Low complexity" evidence="1">
    <location>
        <begin position="12"/>
        <end position="23"/>
    </location>
</feature>
<dbReference type="EMBL" id="JAFREP010000029">
    <property type="protein sequence ID" value="MBO1321951.1"/>
    <property type="molecule type" value="Genomic_DNA"/>
</dbReference>
<protein>
    <recommendedName>
        <fullName evidence="4">Peptidase C39-like domain-containing protein</fullName>
    </recommendedName>
</protein>
<dbReference type="Proteomes" id="UP000664417">
    <property type="component" value="Unassembled WGS sequence"/>
</dbReference>
<reference evidence="2" key="1">
    <citation type="submission" date="2021-03" db="EMBL/GenBank/DDBJ databases">
        <authorList>
            <person name="Wang G."/>
        </authorList>
    </citation>
    <scope>NUCLEOTIDE SEQUENCE</scope>
    <source>
        <strain evidence="2">KCTC 12899</strain>
    </source>
</reference>
<accession>A0A8J7U801</accession>
<feature type="compositionally biased region" description="Polar residues" evidence="1">
    <location>
        <begin position="1"/>
        <end position="11"/>
    </location>
</feature>
<feature type="compositionally biased region" description="Basic and acidic residues" evidence="1">
    <location>
        <begin position="94"/>
        <end position="104"/>
    </location>
</feature>
<proteinExistence type="predicted"/>
<dbReference type="InterPro" id="IPR022118">
    <property type="entry name" value="Peptidase_C70_AvrRpt2"/>
</dbReference>
<feature type="compositionally biased region" description="Low complexity" evidence="1">
    <location>
        <begin position="58"/>
        <end position="78"/>
    </location>
</feature>
<name>A0A8J7U801_9BACT</name>
<sequence length="247" mass="26535">MSGISSPTTLGKVQQVQTTTTQKTSDKQSVKSEPTIKSGGDSLGSPVVQSGLGDKSPKSVTVTKSETPTKSETSSSPKVKSEAKQEPPKPPTTKKHDVGTEKQKTNNTCWACSARMLLKHDGQQAPSYQTLDPNDLGMDPTDQGVKQKLNGLGIQDVNYNSSDDLTPERMAQFLENGPMMASGRFTGYDAHVIVVTGVDGGTVHYNDPDNGGKKTMTLDTFKDLLNPIDTLRAIMPDSMSPLQQIQH</sequence>
<dbReference type="Pfam" id="PF12385">
    <property type="entry name" value="Peptidase_C70"/>
    <property type="match status" value="1"/>
</dbReference>
<organism evidence="2 3">
    <name type="scientific">Acanthopleuribacter pedis</name>
    <dbReference type="NCBI Taxonomy" id="442870"/>
    <lineage>
        <taxon>Bacteria</taxon>
        <taxon>Pseudomonadati</taxon>
        <taxon>Acidobacteriota</taxon>
        <taxon>Holophagae</taxon>
        <taxon>Acanthopleuribacterales</taxon>
        <taxon>Acanthopleuribacteraceae</taxon>
        <taxon>Acanthopleuribacter</taxon>
    </lineage>
</organism>
<comment type="caution">
    <text evidence="2">The sequence shown here is derived from an EMBL/GenBank/DDBJ whole genome shotgun (WGS) entry which is preliminary data.</text>
</comment>
<evidence type="ECO:0008006" key="4">
    <source>
        <dbReference type="Google" id="ProtNLM"/>
    </source>
</evidence>
<gene>
    <name evidence="2" type="ORF">J3U88_25950</name>
</gene>
<dbReference type="AlphaFoldDB" id="A0A8J7U801"/>
<keyword evidence="3" id="KW-1185">Reference proteome</keyword>
<evidence type="ECO:0000313" key="3">
    <source>
        <dbReference type="Proteomes" id="UP000664417"/>
    </source>
</evidence>
<dbReference type="Gene3D" id="3.90.70.10">
    <property type="entry name" value="Cysteine proteinases"/>
    <property type="match status" value="1"/>
</dbReference>